<dbReference type="EMBL" id="JBBUTG010000010">
    <property type="protein sequence ID" value="MEK8032479.1"/>
    <property type="molecule type" value="Genomic_DNA"/>
</dbReference>
<evidence type="ECO:0000259" key="1">
    <source>
        <dbReference type="PROSITE" id="PS51819"/>
    </source>
</evidence>
<dbReference type="SUPFAM" id="SSF54593">
    <property type="entry name" value="Glyoxalase/Bleomycin resistance protein/Dihydroxybiphenyl dioxygenase"/>
    <property type="match status" value="1"/>
</dbReference>
<dbReference type="PROSITE" id="PS51819">
    <property type="entry name" value="VOC"/>
    <property type="match status" value="1"/>
</dbReference>
<dbReference type="PANTHER" id="PTHR41294:SF1">
    <property type="entry name" value="CADMIUM-INDUCED PROTEIN CADI"/>
    <property type="match status" value="1"/>
</dbReference>
<dbReference type="RefSeq" id="WP_341426890.1">
    <property type="nucleotide sequence ID" value="NZ_JBBUTG010000010.1"/>
</dbReference>
<proteinExistence type="predicted"/>
<dbReference type="InterPro" id="IPR052393">
    <property type="entry name" value="Cadmium-induced_rsp"/>
</dbReference>
<dbReference type="Gene3D" id="3.10.180.10">
    <property type="entry name" value="2,3-Dihydroxybiphenyl 1,2-Dioxygenase, domain 1"/>
    <property type="match status" value="1"/>
</dbReference>
<dbReference type="Proteomes" id="UP001371218">
    <property type="component" value="Unassembled WGS sequence"/>
</dbReference>
<gene>
    <name evidence="2" type="ORF">AACH06_16770</name>
</gene>
<dbReference type="InterPro" id="IPR004360">
    <property type="entry name" value="Glyas_Fos-R_dOase_dom"/>
</dbReference>
<dbReference type="InterPro" id="IPR029068">
    <property type="entry name" value="Glyas_Bleomycin-R_OHBP_Dase"/>
</dbReference>
<evidence type="ECO:0000313" key="3">
    <source>
        <dbReference type="Proteomes" id="UP001371218"/>
    </source>
</evidence>
<reference evidence="2 3" key="1">
    <citation type="submission" date="2024-04" db="EMBL/GenBank/DDBJ databases">
        <title>Novel species of the genus Ideonella isolated from streams.</title>
        <authorList>
            <person name="Lu H."/>
        </authorList>
    </citation>
    <scope>NUCLEOTIDE SEQUENCE [LARGE SCALE GENOMIC DNA]</scope>
    <source>
        <strain evidence="2 3">DXS29W</strain>
    </source>
</reference>
<feature type="domain" description="VOC" evidence="1">
    <location>
        <begin position="28"/>
        <end position="144"/>
    </location>
</feature>
<protein>
    <submittedName>
        <fullName evidence="2">VOC family protein</fullName>
    </submittedName>
</protein>
<name>A0ABU9BRX3_9BURK</name>
<organism evidence="2 3">
    <name type="scientific">Ideonella lacteola</name>
    <dbReference type="NCBI Taxonomy" id="2984193"/>
    <lineage>
        <taxon>Bacteria</taxon>
        <taxon>Pseudomonadati</taxon>
        <taxon>Pseudomonadota</taxon>
        <taxon>Betaproteobacteria</taxon>
        <taxon>Burkholderiales</taxon>
        <taxon>Sphaerotilaceae</taxon>
        <taxon>Ideonella</taxon>
    </lineage>
</organism>
<accession>A0ABU9BRX3</accession>
<dbReference type="InterPro" id="IPR037523">
    <property type="entry name" value="VOC_core"/>
</dbReference>
<comment type="caution">
    <text evidence="2">The sequence shown here is derived from an EMBL/GenBank/DDBJ whole genome shotgun (WGS) entry which is preliminary data.</text>
</comment>
<keyword evidence="3" id="KW-1185">Reference proteome</keyword>
<dbReference type="PANTHER" id="PTHR41294">
    <property type="entry name" value="CADMIUM-INDUCED PROTEIN CADI"/>
    <property type="match status" value="1"/>
</dbReference>
<dbReference type="Pfam" id="PF00903">
    <property type="entry name" value="Glyoxalase"/>
    <property type="match status" value="1"/>
</dbReference>
<sequence length="166" mass="18066">MSAVAQAPTTTLAKSTAVTQGLDFPTETRPHVELSVKDVQRSVVFYQALFNRPPVEVGEGFARFNPYNPAVDFVLREDSAATRRDGHMGIQLKTTADIARYKQRVEAKGFSAQLEEAETACCFSVANKAWIDDPDGNQWEIFVVTGEATSEIRCGPTCACEAGGCN</sequence>
<evidence type="ECO:0000313" key="2">
    <source>
        <dbReference type="EMBL" id="MEK8032479.1"/>
    </source>
</evidence>